<evidence type="ECO:0000313" key="2">
    <source>
        <dbReference type="EMBL" id="KAJ7034276.1"/>
    </source>
</evidence>
<dbReference type="Proteomes" id="UP001218188">
    <property type="component" value="Unassembled WGS sequence"/>
</dbReference>
<evidence type="ECO:0000256" key="1">
    <source>
        <dbReference type="SAM" id="Phobius"/>
    </source>
</evidence>
<feature type="transmembrane region" description="Helical" evidence="1">
    <location>
        <begin position="291"/>
        <end position="312"/>
    </location>
</feature>
<feature type="transmembrane region" description="Helical" evidence="1">
    <location>
        <begin position="110"/>
        <end position="132"/>
    </location>
</feature>
<reference evidence="2" key="1">
    <citation type="submission" date="2023-03" db="EMBL/GenBank/DDBJ databases">
        <title>Massive genome expansion in bonnet fungi (Mycena s.s.) driven by repeated elements and novel gene families across ecological guilds.</title>
        <authorList>
            <consortium name="Lawrence Berkeley National Laboratory"/>
            <person name="Harder C.B."/>
            <person name="Miyauchi S."/>
            <person name="Viragh M."/>
            <person name="Kuo A."/>
            <person name="Thoen E."/>
            <person name="Andreopoulos B."/>
            <person name="Lu D."/>
            <person name="Skrede I."/>
            <person name="Drula E."/>
            <person name="Henrissat B."/>
            <person name="Morin E."/>
            <person name="Kohler A."/>
            <person name="Barry K."/>
            <person name="LaButti K."/>
            <person name="Morin E."/>
            <person name="Salamov A."/>
            <person name="Lipzen A."/>
            <person name="Mereny Z."/>
            <person name="Hegedus B."/>
            <person name="Baldrian P."/>
            <person name="Stursova M."/>
            <person name="Weitz H."/>
            <person name="Taylor A."/>
            <person name="Grigoriev I.V."/>
            <person name="Nagy L.G."/>
            <person name="Martin F."/>
            <person name="Kauserud H."/>
        </authorList>
    </citation>
    <scope>NUCLEOTIDE SEQUENCE</scope>
    <source>
        <strain evidence="2">CBHHK200</strain>
    </source>
</reference>
<feature type="transmembrane region" description="Helical" evidence="1">
    <location>
        <begin position="148"/>
        <end position="176"/>
    </location>
</feature>
<dbReference type="AlphaFoldDB" id="A0AAD6SUF9"/>
<feature type="transmembrane region" description="Helical" evidence="1">
    <location>
        <begin position="222"/>
        <end position="242"/>
    </location>
</feature>
<comment type="caution">
    <text evidence="2">The sequence shown here is derived from an EMBL/GenBank/DDBJ whole genome shotgun (WGS) entry which is preliminary data.</text>
</comment>
<keyword evidence="1" id="KW-1133">Transmembrane helix</keyword>
<feature type="transmembrane region" description="Helical" evidence="1">
    <location>
        <begin position="188"/>
        <end position="210"/>
    </location>
</feature>
<sequence>MLPKPMSRILFITASFLASRCRIRTDNIQSSSLPISQACRRPWHSVSSLYEHSFFSSPSRRQPSALKMAVVVDHVFMLVASWMNCLLFMLESVLLARYFQHSSRPLKHKLGVAAIFTSDLLCTMALCTQVYSSVLTSPCDTSHLLTDAYFRTLCVIVVTTNTTASLAQGFLCSLYFNLTKNRRLSTFLVFTIALHVTFSYTSAIMLLFNLLQPGKVILTAKIGTISCAATDAMIAAALLNTFIGMETTIAVRDSTHSLLRRLIVLFFTSGVVVASTTLLALILGLRNTPASYLFIFAQGRMYGLTILGNFVMGVATQHAVTTPSVPTTAVTGVVFYLDHSAADLGATSVASNYSRHTVVMEMDVREDTLSSAHAK</sequence>
<keyword evidence="1" id="KW-0472">Membrane</keyword>
<keyword evidence="1" id="KW-0812">Transmembrane</keyword>
<dbReference type="EMBL" id="JARJCM010000058">
    <property type="protein sequence ID" value="KAJ7034276.1"/>
    <property type="molecule type" value="Genomic_DNA"/>
</dbReference>
<feature type="transmembrane region" description="Helical" evidence="1">
    <location>
        <begin position="262"/>
        <end position="285"/>
    </location>
</feature>
<evidence type="ECO:0000313" key="3">
    <source>
        <dbReference type="Proteomes" id="UP001218188"/>
    </source>
</evidence>
<gene>
    <name evidence="2" type="ORF">C8F04DRAFT_578277</name>
</gene>
<organism evidence="2 3">
    <name type="scientific">Mycena alexandri</name>
    <dbReference type="NCBI Taxonomy" id="1745969"/>
    <lineage>
        <taxon>Eukaryota</taxon>
        <taxon>Fungi</taxon>
        <taxon>Dikarya</taxon>
        <taxon>Basidiomycota</taxon>
        <taxon>Agaricomycotina</taxon>
        <taxon>Agaricomycetes</taxon>
        <taxon>Agaricomycetidae</taxon>
        <taxon>Agaricales</taxon>
        <taxon>Marasmiineae</taxon>
        <taxon>Mycenaceae</taxon>
        <taxon>Mycena</taxon>
    </lineage>
</organism>
<feature type="transmembrane region" description="Helical" evidence="1">
    <location>
        <begin position="75"/>
        <end position="98"/>
    </location>
</feature>
<accession>A0AAD6SUF9</accession>
<proteinExistence type="predicted"/>
<protein>
    <submittedName>
        <fullName evidence="2">Uncharacterized protein</fullName>
    </submittedName>
</protein>
<name>A0AAD6SUF9_9AGAR</name>
<keyword evidence="3" id="KW-1185">Reference proteome</keyword>